<dbReference type="GO" id="GO:0043021">
    <property type="term" value="F:ribonucleoprotein complex binding"/>
    <property type="evidence" value="ECO:0007669"/>
    <property type="project" value="UniProtKB-UniRule"/>
</dbReference>
<reference evidence="9" key="1">
    <citation type="submission" date="2012-12" db="EMBL/GenBank/DDBJ databases">
        <authorList>
            <person name="Hellsten U."/>
            <person name="Grimwood J."/>
            <person name="Chapman J.A."/>
            <person name="Shapiro H."/>
            <person name="Aerts A."/>
            <person name="Otillar R.P."/>
            <person name="Terry A.Y."/>
            <person name="Boore J.L."/>
            <person name="Simakov O."/>
            <person name="Marletaz F."/>
            <person name="Cho S.-J."/>
            <person name="Edsinger-Gonzales E."/>
            <person name="Havlak P."/>
            <person name="Kuo D.-H."/>
            <person name="Larsson T."/>
            <person name="Lv J."/>
            <person name="Arendt D."/>
            <person name="Savage R."/>
            <person name="Osoegawa K."/>
            <person name="de Jong P."/>
            <person name="Lindberg D.R."/>
            <person name="Seaver E.C."/>
            <person name="Weisblat D.A."/>
            <person name="Putnam N.H."/>
            <person name="Grigoriev I.V."/>
            <person name="Rokhsar D.S."/>
        </authorList>
    </citation>
    <scope>NUCLEOTIDE SEQUENCE</scope>
</reference>
<dbReference type="GO" id="GO:0030687">
    <property type="term" value="C:preribosome, large subunit precursor"/>
    <property type="evidence" value="ECO:0007669"/>
    <property type="project" value="UniProtKB-UniRule"/>
</dbReference>
<evidence type="ECO:0000313" key="7">
    <source>
        <dbReference type="EMBL" id="ESO00624.1"/>
    </source>
</evidence>
<dbReference type="InterPro" id="IPR001357">
    <property type="entry name" value="BRCT_dom"/>
</dbReference>
<name>T1FN92_HELRO</name>
<dbReference type="PANTHER" id="PTHR12221">
    <property type="entry name" value="PESCADILLO - RELATED"/>
    <property type="match status" value="1"/>
</dbReference>
<dbReference type="Pfam" id="PF06732">
    <property type="entry name" value="Pescadillo_N"/>
    <property type="match status" value="1"/>
</dbReference>
<dbReference type="HOGENOM" id="CLU_019619_0_0_1"/>
<dbReference type="FunCoup" id="T1FN92">
    <property type="interactions" value="1859"/>
</dbReference>
<dbReference type="EMBL" id="KB096900">
    <property type="protein sequence ID" value="ESO00624.1"/>
    <property type="molecule type" value="Genomic_DNA"/>
</dbReference>
<dbReference type="GO" id="GO:0005654">
    <property type="term" value="C:nucleoplasm"/>
    <property type="evidence" value="ECO:0007669"/>
    <property type="project" value="UniProtKB-SubCell"/>
</dbReference>
<dbReference type="RefSeq" id="XP_009021261.1">
    <property type="nucleotide sequence ID" value="XM_009023013.1"/>
</dbReference>
<dbReference type="OMA" id="QKVTWIV"/>
<dbReference type="InterPro" id="IPR010613">
    <property type="entry name" value="PES"/>
</dbReference>
<dbReference type="eggNOG" id="KOG2481">
    <property type="taxonomic scope" value="Eukaryota"/>
</dbReference>
<evidence type="ECO:0000256" key="3">
    <source>
        <dbReference type="ARBA" id="ARBA00023242"/>
    </source>
</evidence>
<dbReference type="CDD" id="cd17709">
    <property type="entry name" value="BRCT_pescadillo_like"/>
    <property type="match status" value="1"/>
</dbReference>
<keyword evidence="1 4" id="KW-0690">Ribosome biogenesis</keyword>
<dbReference type="STRING" id="6412.T1FN92"/>
<dbReference type="Gene3D" id="3.40.50.10190">
    <property type="entry name" value="BRCT domain"/>
    <property type="match status" value="1"/>
</dbReference>
<evidence type="ECO:0000313" key="9">
    <source>
        <dbReference type="Proteomes" id="UP000015101"/>
    </source>
</evidence>
<evidence type="ECO:0000313" key="8">
    <source>
        <dbReference type="EnsemblMetazoa" id="HelroP185761"/>
    </source>
</evidence>
<dbReference type="GO" id="GO:0003723">
    <property type="term" value="F:RNA binding"/>
    <property type="evidence" value="ECO:0000318"/>
    <property type="project" value="GO_Central"/>
</dbReference>
<dbReference type="CTD" id="20210290"/>
<feature type="region of interest" description="Disordered" evidence="5">
    <location>
        <begin position="438"/>
        <end position="473"/>
    </location>
</feature>
<dbReference type="Pfam" id="PF16589">
    <property type="entry name" value="BRCT_2"/>
    <property type="match status" value="1"/>
</dbReference>
<evidence type="ECO:0000256" key="1">
    <source>
        <dbReference type="ARBA" id="ARBA00022517"/>
    </source>
</evidence>
<keyword evidence="2 4" id="KW-0698">rRNA processing</keyword>
<dbReference type="AlphaFoldDB" id="T1FN92"/>
<evidence type="ECO:0000256" key="4">
    <source>
        <dbReference type="HAMAP-Rule" id="MF_03028"/>
    </source>
</evidence>
<dbReference type="PANTHER" id="PTHR12221:SF6">
    <property type="entry name" value="PESCADILLO HOMOLOG"/>
    <property type="match status" value="1"/>
</dbReference>
<dbReference type="FunFam" id="3.40.50.10190:FF:000002">
    <property type="entry name" value="Pescadillo homolog"/>
    <property type="match status" value="1"/>
</dbReference>
<organism evidence="8 9">
    <name type="scientific">Helobdella robusta</name>
    <name type="common">Californian leech</name>
    <dbReference type="NCBI Taxonomy" id="6412"/>
    <lineage>
        <taxon>Eukaryota</taxon>
        <taxon>Metazoa</taxon>
        <taxon>Spiralia</taxon>
        <taxon>Lophotrochozoa</taxon>
        <taxon>Annelida</taxon>
        <taxon>Clitellata</taxon>
        <taxon>Hirudinea</taxon>
        <taxon>Rhynchobdellida</taxon>
        <taxon>Glossiphoniidae</taxon>
        <taxon>Helobdella</taxon>
    </lineage>
</organism>
<comment type="subcellular location">
    <subcellularLocation>
        <location evidence="4">Nucleus</location>
        <location evidence="4">Nucleolus</location>
    </subcellularLocation>
    <subcellularLocation>
        <location evidence="4">Nucleus</location>
        <location evidence="4">Nucleoplasm</location>
    </subcellularLocation>
</comment>
<reference evidence="7 9" key="2">
    <citation type="journal article" date="2013" name="Nature">
        <title>Insights into bilaterian evolution from three spiralian genomes.</title>
        <authorList>
            <person name="Simakov O."/>
            <person name="Marletaz F."/>
            <person name="Cho S.J."/>
            <person name="Edsinger-Gonzales E."/>
            <person name="Havlak P."/>
            <person name="Hellsten U."/>
            <person name="Kuo D.H."/>
            <person name="Larsson T."/>
            <person name="Lv J."/>
            <person name="Arendt D."/>
            <person name="Savage R."/>
            <person name="Osoegawa K."/>
            <person name="de Jong P."/>
            <person name="Grimwood J."/>
            <person name="Chapman J.A."/>
            <person name="Shapiro H."/>
            <person name="Aerts A."/>
            <person name="Otillar R.P."/>
            <person name="Terry A.Y."/>
            <person name="Boore J.L."/>
            <person name="Grigoriev I.V."/>
            <person name="Lindberg D.R."/>
            <person name="Seaver E.C."/>
            <person name="Weisblat D.A."/>
            <person name="Putnam N.H."/>
            <person name="Rokhsar D.S."/>
        </authorList>
    </citation>
    <scope>NUCLEOTIDE SEQUENCE</scope>
</reference>
<dbReference type="GeneID" id="20210290"/>
<dbReference type="KEGG" id="hro:HELRODRAFT_185761"/>
<proteinExistence type="inferred from homology"/>
<dbReference type="PROSITE" id="PS50172">
    <property type="entry name" value="BRCT"/>
    <property type="match status" value="1"/>
</dbReference>
<protein>
    <recommendedName>
        <fullName evidence="4">Pescadillo homolog</fullName>
    </recommendedName>
</protein>
<dbReference type="EnsemblMetazoa" id="HelroT185761">
    <property type="protein sequence ID" value="HelroP185761"/>
    <property type="gene ID" value="HelroG185761"/>
</dbReference>
<keyword evidence="9" id="KW-1185">Reference proteome</keyword>
<dbReference type="InterPro" id="IPR036420">
    <property type="entry name" value="BRCT_dom_sf"/>
</dbReference>
<feature type="domain" description="BRCT" evidence="6">
    <location>
        <begin position="309"/>
        <end position="403"/>
    </location>
</feature>
<keyword evidence="3 4" id="KW-0539">Nucleus</keyword>
<dbReference type="EMBL" id="AMQM01005368">
    <property type="status" value="NOT_ANNOTATED_CDS"/>
    <property type="molecule type" value="Genomic_DNA"/>
</dbReference>
<comment type="similarity">
    <text evidence="4">Belongs to the pescadillo family.</text>
</comment>
<evidence type="ECO:0000259" key="6">
    <source>
        <dbReference type="PROSITE" id="PS50172"/>
    </source>
</evidence>
<comment type="function">
    <text evidence="4">Required for maturation of ribosomal RNAs and formation of the large ribosomal subunit.</text>
</comment>
<evidence type="ECO:0000256" key="2">
    <source>
        <dbReference type="ARBA" id="ARBA00022552"/>
    </source>
</evidence>
<dbReference type="GO" id="GO:0000466">
    <property type="term" value="P:maturation of 5.8S rRNA from tricistronic rRNA transcript (SSU-rRNA, 5.8S rRNA, LSU-rRNA)"/>
    <property type="evidence" value="ECO:0007669"/>
    <property type="project" value="UniProtKB-UniRule"/>
</dbReference>
<dbReference type="GO" id="GO:0070545">
    <property type="term" value="C:PeBoW complex"/>
    <property type="evidence" value="ECO:0000318"/>
    <property type="project" value="GO_Central"/>
</dbReference>
<dbReference type="SMART" id="SM00292">
    <property type="entry name" value="BRCT"/>
    <property type="match status" value="1"/>
</dbReference>
<accession>T1FN92</accession>
<dbReference type="HAMAP" id="MF_03028">
    <property type="entry name" value="Pescadillo"/>
    <property type="match status" value="1"/>
</dbReference>
<evidence type="ECO:0000256" key="5">
    <source>
        <dbReference type="SAM" id="MobiDB-lite"/>
    </source>
</evidence>
<dbReference type="SUPFAM" id="SSF52113">
    <property type="entry name" value="BRCT domain"/>
    <property type="match status" value="1"/>
</dbReference>
<dbReference type="Proteomes" id="UP000015101">
    <property type="component" value="Unassembled WGS sequence"/>
</dbReference>
<sequence length="543" mass="63086">MVNRKRKHEAGAAVAFMSRGRALKKLQLSLSDFRKLCILKGIYPQEPRHPKKAGKGSTAPTTYYLTKDIQFVMHEPIIKKFRQYKIFVRKLKRAVDKKDVHREQRLRNRKPELTLDHIVKERYPTLVDAIRDLDDALSLCFLFSKMPKNKKVHAEQIKLCRRLTVEFMNYVIASRSLRKVFISIKGIYFQVEVMGQIVTWLSPHNVAYTHPVNVDYRIMSTFAQFSCILLGFVNFALYKSLELHYPPQVFTDEDYESEDTTEVCSKHDLATEILASLTTEMRADNYEIIMDKFENDGNSREAMQAEVEKLANLFSKFKFFLNREVDRETFTFVIRACGGEVSWCKTGFPIGATYDCDDESITHQVVDRTNVKNNLLNRQYIQPQWVVDCLNTRTILPTKDYLPGATLPPHLSPFVEEQEGDYIPPEKLKLMDSTIATRSIDTESSDQPEKAKNPSGKRKLTQEKPKPETTVSEGKVLKIRQAQKMMEQKNEERKLAEMAIPKKNKRLYNKIKHLNKKRTQEALTLANKRRAYENNLKKQKTSL</sequence>
<dbReference type="GO" id="GO:0000463">
    <property type="term" value="P:maturation of LSU-rRNA from tricistronic rRNA transcript (SSU-rRNA, 5.8S rRNA, LSU-rRNA)"/>
    <property type="evidence" value="ECO:0000318"/>
    <property type="project" value="GO_Central"/>
</dbReference>
<dbReference type="OrthoDB" id="10264910at2759"/>
<reference evidence="8" key="3">
    <citation type="submission" date="2015-06" db="UniProtKB">
        <authorList>
            <consortium name="EnsemblMetazoa"/>
        </authorList>
    </citation>
    <scope>IDENTIFICATION</scope>
</reference>
<gene>
    <name evidence="8" type="primary">20210290</name>
    <name evidence="7" type="ORF">HELRODRAFT_185761</name>
</gene>
<dbReference type="InParanoid" id="T1FN92"/>